<sequence length="474" mass="51274">MANYTVKLSAAPKGHAIPPLLADVGAWVGQQPHGSLGGFDALTAEAIPTEWSPEHSERLRREAFAFLGLPDGSLLVLVNAGAKAPPAVGLLGSEGEIRTVANSLEEFLHLWSRGETDIHELDDEDGASGRKALAAWLKAKKVKVPKAKDFDFAAWLDGGRIAEAPAVAVPGPSSAGVMQKLGPKTQRLASILGRRADDPEVIAYVTEVLGKKVPPSTTENNDAVNVAATKHGVELVFSHDILNEAWPPVPKTGKTFIPYVSYAWVRSKIGEPVLGVPWKVASEAELTQVLGPPTGRRAAFTNEDELTVAYWTHPLDTAGHLRLELAFDGDLSVTLAVESAGALERYPDVTTGLFVGYAATRGLLDSSRFEAHRDLFAAVQARKAKGSELVARALSRGLWDDHLRDAPGLRTLAWRWFHNMCGFWMTADLNEVFGKRKGPFGHDEPKLDDDTWDAVDTAAKLLDQRFAAWLTKPG</sequence>
<organism evidence="1 2">
    <name type="scientific">Pyxidicoccus fallax</name>
    <dbReference type="NCBI Taxonomy" id="394095"/>
    <lineage>
        <taxon>Bacteria</taxon>
        <taxon>Pseudomonadati</taxon>
        <taxon>Myxococcota</taxon>
        <taxon>Myxococcia</taxon>
        <taxon>Myxococcales</taxon>
        <taxon>Cystobacterineae</taxon>
        <taxon>Myxococcaceae</taxon>
        <taxon>Pyxidicoccus</taxon>
    </lineage>
</organism>
<comment type="caution">
    <text evidence="1">The sequence shown here is derived from an EMBL/GenBank/DDBJ whole genome shotgun (WGS) entry which is preliminary data.</text>
</comment>
<gene>
    <name evidence="1" type="ORF">HG543_50075</name>
</gene>
<accession>A0A848LY03</accession>
<dbReference type="RefSeq" id="WP_169352070.1">
    <property type="nucleotide sequence ID" value="NZ_JABBJJ010000501.1"/>
</dbReference>
<name>A0A848LY03_9BACT</name>
<dbReference type="Proteomes" id="UP000518300">
    <property type="component" value="Unassembled WGS sequence"/>
</dbReference>
<evidence type="ECO:0000313" key="1">
    <source>
        <dbReference type="EMBL" id="NMO22955.1"/>
    </source>
</evidence>
<reference evidence="1 2" key="1">
    <citation type="submission" date="2020-04" db="EMBL/GenBank/DDBJ databases">
        <title>Draft genome of Pyxidicoccus fallax type strain.</title>
        <authorList>
            <person name="Whitworth D.E."/>
        </authorList>
    </citation>
    <scope>NUCLEOTIDE SEQUENCE [LARGE SCALE GENOMIC DNA]</scope>
    <source>
        <strain evidence="1 2">DSM 14698</strain>
    </source>
</reference>
<evidence type="ECO:0000313" key="2">
    <source>
        <dbReference type="Proteomes" id="UP000518300"/>
    </source>
</evidence>
<dbReference type="AlphaFoldDB" id="A0A848LY03"/>
<keyword evidence="2" id="KW-1185">Reference proteome</keyword>
<protein>
    <submittedName>
        <fullName evidence="1">Uncharacterized protein</fullName>
    </submittedName>
</protein>
<proteinExistence type="predicted"/>
<dbReference type="EMBL" id="JABBJJ010000501">
    <property type="protein sequence ID" value="NMO22955.1"/>
    <property type="molecule type" value="Genomic_DNA"/>
</dbReference>